<gene>
    <name evidence="4" type="ORF">BWQ96_01628</name>
</gene>
<reference evidence="4 5" key="1">
    <citation type="journal article" date="2018" name="Mol. Biol. Evol.">
        <title>Analysis of the draft genome of the red seaweed Gracilariopsis chorda provides insights into genome size evolution in Rhodophyta.</title>
        <authorList>
            <person name="Lee J."/>
            <person name="Yang E.C."/>
            <person name="Graf L."/>
            <person name="Yang J.H."/>
            <person name="Qiu H."/>
            <person name="Zel Zion U."/>
            <person name="Chan C.X."/>
            <person name="Stephens T.G."/>
            <person name="Weber A.P.M."/>
            <person name="Boo G.H."/>
            <person name="Boo S.M."/>
            <person name="Kim K.M."/>
            <person name="Shin Y."/>
            <person name="Jung M."/>
            <person name="Lee S.J."/>
            <person name="Yim H.S."/>
            <person name="Lee J.H."/>
            <person name="Bhattacharya D."/>
            <person name="Yoon H.S."/>
        </authorList>
    </citation>
    <scope>NUCLEOTIDE SEQUENCE [LARGE SCALE GENOMIC DNA]</scope>
    <source>
        <strain evidence="4 5">SKKU-2015</strain>
        <tissue evidence="4">Whole body</tissue>
    </source>
</reference>
<dbReference type="GO" id="GO:0016887">
    <property type="term" value="F:ATP hydrolysis activity"/>
    <property type="evidence" value="ECO:0007669"/>
    <property type="project" value="InterPro"/>
</dbReference>
<dbReference type="PANTHER" id="PTHR12169">
    <property type="entry name" value="ATPASE N2B"/>
    <property type="match status" value="1"/>
</dbReference>
<comment type="similarity">
    <text evidence="1">Belongs to the AFG1 ATPase family.</text>
</comment>
<accession>A0A2V3J258</accession>
<evidence type="ECO:0000256" key="1">
    <source>
        <dbReference type="ARBA" id="ARBA00010322"/>
    </source>
</evidence>
<dbReference type="InterPro" id="IPR027417">
    <property type="entry name" value="P-loop_NTPase"/>
</dbReference>
<dbReference type="SUPFAM" id="SSF52540">
    <property type="entry name" value="P-loop containing nucleoside triphosphate hydrolases"/>
    <property type="match status" value="1"/>
</dbReference>
<dbReference type="PANTHER" id="PTHR12169:SF6">
    <property type="entry name" value="AFG1-LIKE ATPASE"/>
    <property type="match status" value="1"/>
</dbReference>
<keyword evidence="2" id="KW-0547">Nucleotide-binding</keyword>
<dbReference type="EMBL" id="NBIV01000013">
    <property type="protein sequence ID" value="PXF48459.1"/>
    <property type="molecule type" value="Genomic_DNA"/>
</dbReference>
<keyword evidence="5" id="KW-1185">Reference proteome</keyword>
<evidence type="ECO:0000313" key="4">
    <source>
        <dbReference type="EMBL" id="PXF48459.1"/>
    </source>
</evidence>
<comment type="caution">
    <text evidence="4">The sequence shown here is derived from an EMBL/GenBank/DDBJ whole genome shotgun (WGS) entry which is preliminary data.</text>
</comment>
<proteinExistence type="inferred from homology"/>
<dbReference type="AlphaFoldDB" id="A0A2V3J258"/>
<sequence>MQQLAPIMQTLQRVARLPSHLHAAAVQNGALRYSVPQQHALPRLDDLVHKLPPYIQQMESHADKLLDIEQARHDILLRENARLARFGTVGDVWRKLRYVANRIPPDTPIDALPNHYFGLPEAPPAPESPTGLYLHGDVGCGKSLLMDMLFTCSNDVLSSCARVHYHTFMISVYQMLHEYDSLTKRERAQRGLFHPLDAVVGRLGRANAAGTGGGLLCFDEFQVADVADARLMHGILGRLMQSGTIVCFTANRAPADLNRSQLQATDFLPFLDLLHDRCELIHLRGVDYRALMSEQDQGQRLYYAPHEEEQVKEFWRQTTGREWDEVVSAVWPVAYGRQFHAQRVGANAVQLTTEELIEAAVGAADYRAIANNVSTIFVTDIVPVFASDTRNFARRFITLIDVCYENKVRIVMRTDAKDLDDMFSGVRPGADHAEIAEGLQFETEMAKEGVGADNRAVSSSTLYTGEDEAFAFRRAISRLKEMQTTGFGVRSPFQASLSSSN</sequence>
<dbReference type="Pfam" id="PF03969">
    <property type="entry name" value="AFG1_ATPase"/>
    <property type="match status" value="1"/>
</dbReference>
<dbReference type="NCBIfam" id="NF040713">
    <property type="entry name" value="ZapE"/>
    <property type="match status" value="1"/>
</dbReference>
<dbReference type="GO" id="GO:0005739">
    <property type="term" value="C:mitochondrion"/>
    <property type="evidence" value="ECO:0007669"/>
    <property type="project" value="TreeGrafter"/>
</dbReference>
<dbReference type="Gene3D" id="3.40.50.300">
    <property type="entry name" value="P-loop containing nucleotide triphosphate hydrolases"/>
    <property type="match status" value="1"/>
</dbReference>
<dbReference type="STRING" id="448386.A0A2V3J258"/>
<evidence type="ECO:0000256" key="2">
    <source>
        <dbReference type="ARBA" id="ARBA00022741"/>
    </source>
</evidence>
<evidence type="ECO:0000256" key="3">
    <source>
        <dbReference type="ARBA" id="ARBA00022840"/>
    </source>
</evidence>
<dbReference type="Proteomes" id="UP000247409">
    <property type="component" value="Unassembled WGS sequence"/>
</dbReference>
<keyword evidence="3" id="KW-0067">ATP-binding</keyword>
<name>A0A2V3J258_9FLOR</name>
<dbReference type="GO" id="GO:0005524">
    <property type="term" value="F:ATP binding"/>
    <property type="evidence" value="ECO:0007669"/>
    <property type="project" value="UniProtKB-KW"/>
</dbReference>
<dbReference type="InterPro" id="IPR005654">
    <property type="entry name" value="ATPase_AFG1-like"/>
</dbReference>
<protein>
    <submittedName>
        <fullName evidence="4">Lactation elevated protein 1</fullName>
    </submittedName>
</protein>
<organism evidence="4 5">
    <name type="scientific">Gracilariopsis chorda</name>
    <dbReference type="NCBI Taxonomy" id="448386"/>
    <lineage>
        <taxon>Eukaryota</taxon>
        <taxon>Rhodophyta</taxon>
        <taxon>Florideophyceae</taxon>
        <taxon>Rhodymeniophycidae</taxon>
        <taxon>Gracilariales</taxon>
        <taxon>Gracilariaceae</taxon>
        <taxon>Gracilariopsis</taxon>
    </lineage>
</organism>
<dbReference type="OrthoDB" id="548867at2759"/>
<evidence type="ECO:0000313" key="5">
    <source>
        <dbReference type="Proteomes" id="UP000247409"/>
    </source>
</evidence>